<proteinExistence type="predicted"/>
<dbReference type="InterPro" id="IPR027417">
    <property type="entry name" value="P-loop_NTPase"/>
</dbReference>
<dbReference type="Pfam" id="PF07728">
    <property type="entry name" value="AAA_5"/>
    <property type="match status" value="1"/>
</dbReference>
<dbReference type="KEGG" id="rin:ACS15_0392"/>
<organism evidence="2 3">
    <name type="scientific">Ralstonia insidiosa</name>
    <dbReference type="NCBI Taxonomy" id="190721"/>
    <lineage>
        <taxon>Bacteria</taxon>
        <taxon>Pseudomonadati</taxon>
        <taxon>Pseudomonadota</taxon>
        <taxon>Betaproteobacteria</taxon>
        <taxon>Burkholderiales</taxon>
        <taxon>Burkholderiaceae</taxon>
        <taxon>Ralstonia</taxon>
    </lineage>
</organism>
<dbReference type="RefSeq" id="WP_064496171.1">
    <property type="nucleotide sequence ID" value="NZ_CP012605.1"/>
</dbReference>
<dbReference type="EMBL" id="CP012605">
    <property type="protein sequence ID" value="ANH71426.1"/>
    <property type="molecule type" value="Genomic_DNA"/>
</dbReference>
<dbReference type="PROSITE" id="PS50965">
    <property type="entry name" value="NERD"/>
    <property type="match status" value="1"/>
</dbReference>
<evidence type="ECO:0000313" key="2">
    <source>
        <dbReference type="EMBL" id="ANH71426.1"/>
    </source>
</evidence>
<feature type="domain" description="NERD" evidence="1">
    <location>
        <begin position="22"/>
        <end position="141"/>
    </location>
</feature>
<accession>A0AAC9BD61</accession>
<dbReference type="GO" id="GO:0005524">
    <property type="term" value="F:ATP binding"/>
    <property type="evidence" value="ECO:0007669"/>
    <property type="project" value="InterPro"/>
</dbReference>
<gene>
    <name evidence="2" type="ORF">ACS15_0392</name>
</gene>
<dbReference type="SUPFAM" id="SSF52540">
    <property type="entry name" value="P-loop containing nucleoside triphosphate hydrolases"/>
    <property type="match status" value="1"/>
</dbReference>
<dbReference type="InterPro" id="IPR011704">
    <property type="entry name" value="ATPase_dyneun-rel_AAA"/>
</dbReference>
<reference evidence="2 3" key="1">
    <citation type="submission" date="2015-09" db="EMBL/GenBank/DDBJ databases">
        <authorList>
            <person name="Xu Y."/>
            <person name="Nagy A."/>
            <person name="Liu N.T."/>
            <person name="Nou X."/>
        </authorList>
    </citation>
    <scope>NUCLEOTIDE SEQUENCE [LARGE SCALE GENOMIC DNA]</scope>
    <source>
        <strain evidence="2 3">FC1138</strain>
    </source>
</reference>
<name>A0AAC9BD61_9RALS</name>
<sequence length="838" mass="92306">MIDETSPATPGNGIEIFLGHAIQDPTELRFLNRLRADLEAKALPCIVFANFYVGRARTQVDFVVATERGATVIEVKGYRYPVEGGVNGAWQAKLDETRRRAISSKSPFQQALDARHAIADEVSTQFAIDSARSRQAIGGNLCIFPAPLPNSNTPESNFKCAIGGYPELSEQIEEPRVNALPLSLWREFAQNLGLMPYVQGEPNADERFVADYSMQWVTAIAAANQPFVSPSLQCDGQEFTLANGIERLREGASLFLVGSSGSGKTRILEELSALASTAGMLPIAIEARFFEGEMRPLLERSIALATKHSLPEVLRVARRSACPVVVFVDGFNECPPTLHKALVRSLLALHRRHNAQFVLAGQTDFAVPWGLSHRVAVLEPSLEHLKAVLEAHLGREATQPECDALEVVTTANDAAILANVVLDASHLDGRFALYSAFTRQRLGPKEAESHRALSELAMQMRERLISTVAEHELLRELKNVLGSSAAAAQLAEGAQRCGLLVRRAGKAFFRHDLIADYFSAEALLMRHLDVSALKQALQRPIYASLAHFALGGSDSIAFLEVLLHEPTHELLVACLEGKCGSSARSFVADRVRDLLEKLAERYEALVLELETDEKGRHVVRPDLPEQDDCELSKRYLSVVPAAALHGLLPEVLEAFRRIDGRILAYAEQLRTTHADKKLAFRKRAFNAVYSSPGVILAREMFDIQQAFRSYWPKSTSPAAVLVLQNALSAPKDFTPGQLLVAVSAYNCFGRTQNTLPEGFARVADYLWNIGLHPLRMTLVDLVRGVGWQLTPDVQEELSDTLHSWLNDSDPLMNSLVFDALEAVGGIDVDLHRILTHPR</sequence>
<evidence type="ECO:0000313" key="3">
    <source>
        <dbReference type="Proteomes" id="UP000077927"/>
    </source>
</evidence>
<protein>
    <submittedName>
        <fullName evidence="2">AAA domain family protein</fullName>
    </submittedName>
</protein>
<dbReference type="Pfam" id="PF08378">
    <property type="entry name" value="NERD"/>
    <property type="match status" value="1"/>
</dbReference>
<dbReference type="Proteomes" id="UP000077927">
    <property type="component" value="Chromosome 1"/>
</dbReference>
<dbReference type="GO" id="GO:0016887">
    <property type="term" value="F:ATP hydrolysis activity"/>
    <property type="evidence" value="ECO:0007669"/>
    <property type="project" value="InterPro"/>
</dbReference>
<dbReference type="Gene3D" id="3.40.50.300">
    <property type="entry name" value="P-loop containing nucleotide triphosphate hydrolases"/>
    <property type="match status" value="1"/>
</dbReference>
<dbReference type="InterPro" id="IPR011528">
    <property type="entry name" value="NERD"/>
</dbReference>
<evidence type="ECO:0000259" key="1">
    <source>
        <dbReference type="PROSITE" id="PS50965"/>
    </source>
</evidence>
<dbReference type="AlphaFoldDB" id="A0AAC9BD61"/>